<keyword evidence="3" id="KW-1185">Reference proteome</keyword>
<comment type="caution">
    <text evidence="2">The sequence shown here is derived from an EMBL/GenBank/DDBJ whole genome shotgun (WGS) entry which is preliminary data.</text>
</comment>
<dbReference type="AlphaFoldDB" id="A0A7W5BY22"/>
<reference evidence="2 3" key="1">
    <citation type="submission" date="2020-08" db="EMBL/GenBank/DDBJ databases">
        <title>Genomic Encyclopedia of Type Strains, Phase III (KMG-III): the genomes of soil and plant-associated and newly described type strains.</title>
        <authorList>
            <person name="Whitman W."/>
        </authorList>
    </citation>
    <scope>NUCLEOTIDE SEQUENCE [LARGE SCALE GENOMIC DNA]</scope>
    <source>
        <strain evidence="2 3">CECT 5995</strain>
    </source>
</reference>
<dbReference type="EMBL" id="JACHXM010000005">
    <property type="protein sequence ID" value="MBB3140768.1"/>
    <property type="molecule type" value="Genomic_DNA"/>
</dbReference>
<evidence type="ECO:0000313" key="2">
    <source>
        <dbReference type="EMBL" id="MBB3140768.1"/>
    </source>
</evidence>
<gene>
    <name evidence="2" type="ORF">FHR96_001633</name>
</gene>
<protein>
    <submittedName>
        <fullName evidence="2">Uncharacterized protein</fullName>
    </submittedName>
</protein>
<name>A0A7W5BY22_9GAMM</name>
<dbReference type="Proteomes" id="UP000525987">
    <property type="component" value="Unassembled WGS sequence"/>
</dbReference>
<proteinExistence type="predicted"/>
<evidence type="ECO:0000256" key="1">
    <source>
        <dbReference type="SAM" id="MobiDB-lite"/>
    </source>
</evidence>
<organism evidence="2 3">
    <name type="scientific">Halomonas organivorans</name>
    <dbReference type="NCBI Taxonomy" id="257772"/>
    <lineage>
        <taxon>Bacteria</taxon>
        <taxon>Pseudomonadati</taxon>
        <taxon>Pseudomonadota</taxon>
        <taxon>Gammaproteobacteria</taxon>
        <taxon>Oceanospirillales</taxon>
        <taxon>Halomonadaceae</taxon>
        <taxon>Halomonas</taxon>
    </lineage>
</organism>
<feature type="region of interest" description="Disordered" evidence="1">
    <location>
        <begin position="1"/>
        <end position="36"/>
    </location>
</feature>
<accession>A0A7W5BY22</accession>
<evidence type="ECO:0000313" key="3">
    <source>
        <dbReference type="Proteomes" id="UP000525987"/>
    </source>
</evidence>
<sequence length="262" mass="28781">MGVLFRSGPTHRRMAPPGAWDPVTKSRRRSSLPRRPGWWHSNPVGALFVGVLFRSGPTHRRMVPPGAWGPATESRRRSALLRKPVRWHSSPVEAPFVGVLFRSGPTHRRMVPPGAWGLPPNRAASCAPTKTCLVALKPCGSALQSAKSEPRGIRLPLAQQAALPRRPGWWHSSTVGAPFVGVLFRSGPTHRRMAPPGAWGLPPNRAEDLRFYENLFGGTQALWERSSERESRASRYPVTPRAASRNAGPCAPTKTCQVAPMR</sequence>
<feature type="region of interest" description="Disordered" evidence="1">
    <location>
        <begin position="226"/>
        <end position="262"/>
    </location>
</feature>